<dbReference type="Pfam" id="PF00535">
    <property type="entry name" value="Glycos_transf_2"/>
    <property type="match status" value="1"/>
</dbReference>
<dbReference type="PANTHER" id="PTHR48090">
    <property type="entry name" value="UNDECAPRENYL-PHOSPHATE 4-DEOXY-4-FORMAMIDO-L-ARABINOSE TRANSFERASE-RELATED"/>
    <property type="match status" value="1"/>
</dbReference>
<dbReference type="InterPro" id="IPR023214">
    <property type="entry name" value="HAD_sf"/>
</dbReference>
<dbReference type="Pfam" id="PF12710">
    <property type="entry name" value="HAD"/>
    <property type="match status" value="1"/>
</dbReference>
<accession>A0A931NBK3</accession>
<dbReference type="SUPFAM" id="SSF53448">
    <property type="entry name" value="Nucleotide-diphospho-sugar transferases"/>
    <property type="match status" value="1"/>
</dbReference>
<comment type="caution">
    <text evidence="7">The sequence shown here is derived from an EMBL/GenBank/DDBJ whole genome shotgun (WGS) entry which is preliminary data.</text>
</comment>
<dbReference type="Proteomes" id="UP000620139">
    <property type="component" value="Unassembled WGS sequence"/>
</dbReference>
<dbReference type="InterPro" id="IPR036412">
    <property type="entry name" value="HAD-like_sf"/>
</dbReference>
<dbReference type="GO" id="GO:0016757">
    <property type="term" value="F:glycosyltransferase activity"/>
    <property type="evidence" value="ECO:0007669"/>
    <property type="project" value="UniProtKB-KW"/>
</dbReference>
<sequence length="482" mass="51939">MISKPSAPPSAAPPARSVSVVIPALNEAARIAEVVAYALADPATAEVIVVDDSSIDATAELARTAGARVITSSMLGKGASMHDGCLAAEQEVLVYLDGDLTGLQPGIVTALATPVLSGCADFVKARFGRGGGRVTELTAKPMLKVFFPELAEFAQPLGGLIAARRSLLRSLSFEDGYGVDIGLLIDAHRVGGRLVEVDIGRIEHDSQPLLDLSLMATEVARVIFARARAAGRLHVEQITAMYESQRQAAGSIDYILTRRRGRSRLLLLDMDGTVSEQRFVMALAQATGRERELAALLDQPGDDAVTRSAAIAALFRFVTRQQFEQVARALPLRPGAIEWVNQMRRAGFMVGLVSDSWFVAADVVRRRLFADFALAHVLQFDGEVCNGQLNINPAFRAPLGSNGPALCKSHVLTRFREEPSEPRITEIWAMGDNLNDLEMLRAADRAFVIDPKHPHLARDADALKVDSFLALAHRALDAEPAA</sequence>
<dbReference type="SUPFAM" id="SSF56784">
    <property type="entry name" value="HAD-like"/>
    <property type="match status" value="1"/>
</dbReference>
<evidence type="ECO:0000256" key="1">
    <source>
        <dbReference type="ARBA" id="ARBA00001946"/>
    </source>
</evidence>
<dbReference type="EMBL" id="JAEDAL010000006">
    <property type="protein sequence ID" value="MBH9553668.1"/>
    <property type="molecule type" value="Genomic_DNA"/>
</dbReference>
<dbReference type="Gene3D" id="3.90.550.10">
    <property type="entry name" value="Spore Coat Polysaccharide Biosynthesis Protein SpsA, Chain A"/>
    <property type="match status" value="1"/>
</dbReference>
<evidence type="ECO:0000256" key="5">
    <source>
        <dbReference type="ARBA" id="ARBA00022842"/>
    </source>
</evidence>
<feature type="domain" description="Glycosyltransferase 2-like" evidence="6">
    <location>
        <begin position="19"/>
        <end position="126"/>
    </location>
</feature>
<dbReference type="CDD" id="cd04179">
    <property type="entry name" value="DPM_DPG-synthase_like"/>
    <property type="match status" value="1"/>
</dbReference>
<dbReference type="InterPro" id="IPR050256">
    <property type="entry name" value="Glycosyltransferase_2"/>
</dbReference>
<comment type="cofactor">
    <cofactor evidence="1">
        <name>Mg(2+)</name>
        <dbReference type="ChEBI" id="CHEBI:18420"/>
    </cofactor>
</comment>
<organism evidence="7 8">
    <name type="scientific">Inhella gelatinilytica</name>
    <dbReference type="NCBI Taxonomy" id="2795030"/>
    <lineage>
        <taxon>Bacteria</taxon>
        <taxon>Pseudomonadati</taxon>
        <taxon>Pseudomonadota</taxon>
        <taxon>Betaproteobacteria</taxon>
        <taxon>Burkholderiales</taxon>
        <taxon>Sphaerotilaceae</taxon>
        <taxon>Inhella</taxon>
    </lineage>
</organism>
<evidence type="ECO:0000313" key="7">
    <source>
        <dbReference type="EMBL" id="MBH9553668.1"/>
    </source>
</evidence>
<reference evidence="7" key="1">
    <citation type="submission" date="2020-12" db="EMBL/GenBank/DDBJ databases">
        <title>The genome sequence of Inhella sp. 4Y17.</title>
        <authorList>
            <person name="Liu Y."/>
        </authorList>
    </citation>
    <scope>NUCLEOTIDE SEQUENCE</scope>
    <source>
        <strain evidence="7">4Y10</strain>
    </source>
</reference>
<dbReference type="InterPro" id="IPR029044">
    <property type="entry name" value="Nucleotide-diphossugar_trans"/>
</dbReference>
<keyword evidence="4" id="KW-0808">Transferase</keyword>
<dbReference type="AlphaFoldDB" id="A0A931NBK3"/>
<keyword evidence="8" id="KW-1185">Reference proteome</keyword>
<keyword evidence="3" id="KW-0328">Glycosyltransferase</keyword>
<dbReference type="PANTHER" id="PTHR48090:SF10">
    <property type="entry name" value="GLUCOSYL-3-PHOSPHOGLYCERATE SYNTHASE"/>
    <property type="match status" value="1"/>
</dbReference>
<keyword evidence="5" id="KW-0460">Magnesium</keyword>
<evidence type="ECO:0000256" key="3">
    <source>
        <dbReference type="ARBA" id="ARBA00022676"/>
    </source>
</evidence>
<evidence type="ECO:0000313" key="8">
    <source>
        <dbReference type="Proteomes" id="UP000620139"/>
    </source>
</evidence>
<dbReference type="RefSeq" id="WP_198101281.1">
    <property type="nucleotide sequence ID" value="NZ_JAEDAL010000006.1"/>
</dbReference>
<evidence type="ECO:0000256" key="4">
    <source>
        <dbReference type="ARBA" id="ARBA00022679"/>
    </source>
</evidence>
<gene>
    <name evidence="7" type="ORF">I7X43_12525</name>
</gene>
<name>A0A931NBK3_9BURK</name>
<protein>
    <submittedName>
        <fullName evidence="7">Glycosyltransferase</fullName>
    </submittedName>
</protein>
<comment type="similarity">
    <text evidence="2">Belongs to the glycosyltransferase 2 family.</text>
</comment>
<evidence type="ECO:0000256" key="2">
    <source>
        <dbReference type="ARBA" id="ARBA00006739"/>
    </source>
</evidence>
<dbReference type="InterPro" id="IPR001173">
    <property type="entry name" value="Glyco_trans_2-like"/>
</dbReference>
<evidence type="ECO:0000259" key="6">
    <source>
        <dbReference type="Pfam" id="PF00535"/>
    </source>
</evidence>
<dbReference type="Gene3D" id="3.40.50.1000">
    <property type="entry name" value="HAD superfamily/HAD-like"/>
    <property type="match status" value="1"/>
</dbReference>
<proteinExistence type="inferred from homology"/>